<feature type="domain" description="O-acyltransferase WSD1 C-terminal" evidence="14">
    <location>
        <begin position="295"/>
        <end position="440"/>
    </location>
</feature>
<keyword evidence="5 11" id="KW-0444">Lipid biosynthesis</keyword>
<dbReference type="SUPFAM" id="SSF52777">
    <property type="entry name" value="CoA-dependent acyltransferases"/>
    <property type="match status" value="1"/>
</dbReference>
<dbReference type="InterPro" id="IPR009721">
    <property type="entry name" value="O-acyltransferase_WSD1_C"/>
</dbReference>
<keyword evidence="8 11" id="KW-0443">Lipid metabolism</keyword>
<dbReference type="GO" id="GO:0051701">
    <property type="term" value="P:biological process involved in interaction with host"/>
    <property type="evidence" value="ECO:0007669"/>
    <property type="project" value="TreeGrafter"/>
</dbReference>
<keyword evidence="6 11" id="KW-0808">Transferase</keyword>
<evidence type="ECO:0000259" key="13">
    <source>
        <dbReference type="Pfam" id="PF03007"/>
    </source>
</evidence>
<comment type="pathway">
    <text evidence="1 11">Glycerolipid metabolism; triacylglycerol biosynthesis.</text>
</comment>
<dbReference type="GO" id="GO:0004144">
    <property type="term" value="F:diacylglycerol O-acyltransferase activity"/>
    <property type="evidence" value="ECO:0007669"/>
    <property type="project" value="UniProtKB-EC"/>
</dbReference>
<feature type="domain" description="O-acyltransferase WSD1-like N-terminal" evidence="13">
    <location>
        <begin position="6"/>
        <end position="254"/>
    </location>
</feature>
<dbReference type="EMBL" id="VLJV01000001">
    <property type="protein sequence ID" value="TWH20180.1"/>
    <property type="molecule type" value="Genomic_DNA"/>
</dbReference>
<dbReference type="GO" id="GO:0005886">
    <property type="term" value="C:plasma membrane"/>
    <property type="evidence" value="ECO:0007669"/>
    <property type="project" value="TreeGrafter"/>
</dbReference>
<keyword evidence="7 11" id="KW-0319">Glycerol metabolism</keyword>
<proteinExistence type="inferred from homology"/>
<evidence type="ECO:0000259" key="14">
    <source>
        <dbReference type="Pfam" id="PF06974"/>
    </source>
</evidence>
<evidence type="ECO:0000256" key="5">
    <source>
        <dbReference type="ARBA" id="ARBA00022516"/>
    </source>
</evidence>
<organism evidence="15 16">
    <name type="scientific">Prauserella rugosa</name>
    <dbReference type="NCBI Taxonomy" id="43354"/>
    <lineage>
        <taxon>Bacteria</taxon>
        <taxon>Bacillati</taxon>
        <taxon>Actinomycetota</taxon>
        <taxon>Actinomycetes</taxon>
        <taxon>Pseudonocardiales</taxon>
        <taxon>Pseudonocardiaceae</taxon>
        <taxon>Prauserella</taxon>
    </lineage>
</organism>
<evidence type="ECO:0000256" key="11">
    <source>
        <dbReference type="RuleBase" id="RU361241"/>
    </source>
</evidence>
<evidence type="ECO:0000256" key="3">
    <source>
        <dbReference type="ARBA" id="ARBA00009587"/>
    </source>
</evidence>
<dbReference type="OrthoDB" id="9810950at2"/>
<dbReference type="RefSeq" id="WP_030531053.1">
    <property type="nucleotide sequence ID" value="NZ_JOIJ01000003.1"/>
</dbReference>
<reference evidence="15 16" key="1">
    <citation type="submission" date="2019-07" db="EMBL/GenBank/DDBJ databases">
        <title>R&amp;d 2014.</title>
        <authorList>
            <person name="Klenk H.-P."/>
        </authorList>
    </citation>
    <scope>NUCLEOTIDE SEQUENCE [LARGE SCALE GENOMIC DNA]</scope>
    <source>
        <strain evidence="15 16">DSM 43194</strain>
    </source>
</reference>
<comment type="pathway">
    <text evidence="2">Lipid metabolism.</text>
</comment>
<dbReference type="InterPro" id="IPR045034">
    <property type="entry name" value="O-acyltransferase_WSD1-like"/>
</dbReference>
<dbReference type="NCBIfam" id="TIGR02946">
    <property type="entry name" value="acyl_WS_DGAT"/>
    <property type="match status" value="1"/>
</dbReference>
<evidence type="ECO:0000256" key="6">
    <source>
        <dbReference type="ARBA" id="ARBA00022679"/>
    </source>
</evidence>
<evidence type="ECO:0000256" key="12">
    <source>
        <dbReference type="SAM" id="MobiDB-lite"/>
    </source>
</evidence>
<evidence type="ECO:0000256" key="7">
    <source>
        <dbReference type="ARBA" id="ARBA00022798"/>
    </source>
</evidence>
<dbReference type="Pfam" id="PF06974">
    <property type="entry name" value="WS_DGAT_C"/>
    <property type="match status" value="1"/>
</dbReference>
<comment type="similarity">
    <text evidence="3 11">Belongs to the long-chain O-acyltransferase family.</text>
</comment>
<dbReference type="GO" id="GO:0019432">
    <property type="term" value="P:triglyceride biosynthetic process"/>
    <property type="evidence" value="ECO:0007669"/>
    <property type="project" value="UniProtKB-UniPathway"/>
</dbReference>
<gene>
    <name evidence="15" type="ORF">JD82_02022</name>
</gene>
<dbReference type="PANTHER" id="PTHR31650">
    <property type="entry name" value="O-ACYLTRANSFERASE (WSD1-LIKE) FAMILY PROTEIN"/>
    <property type="match status" value="1"/>
</dbReference>
<evidence type="ECO:0000256" key="8">
    <source>
        <dbReference type="ARBA" id="ARBA00023098"/>
    </source>
</evidence>
<dbReference type="EC" id="2.3.1.20" evidence="4 11"/>
<keyword evidence="16" id="KW-1185">Reference proteome</keyword>
<dbReference type="GO" id="GO:0001666">
    <property type="term" value="P:response to hypoxia"/>
    <property type="evidence" value="ECO:0007669"/>
    <property type="project" value="TreeGrafter"/>
</dbReference>
<evidence type="ECO:0000256" key="4">
    <source>
        <dbReference type="ARBA" id="ARBA00013244"/>
    </source>
</evidence>
<protein>
    <recommendedName>
        <fullName evidence="4 11">Diacylglycerol O-acyltransferase</fullName>
        <ecNumber evidence="4 11">2.3.1.20</ecNumber>
    </recommendedName>
</protein>
<comment type="caution">
    <text evidence="15">The sequence shown here is derived from an EMBL/GenBank/DDBJ whole genome shotgun (WGS) entry which is preliminary data.</text>
</comment>
<dbReference type="InterPro" id="IPR014292">
    <property type="entry name" value="Acyl_transf_WS/DGAT"/>
</dbReference>
<dbReference type="GO" id="GO:0071731">
    <property type="term" value="P:response to nitric oxide"/>
    <property type="evidence" value="ECO:0007669"/>
    <property type="project" value="TreeGrafter"/>
</dbReference>
<comment type="catalytic activity">
    <reaction evidence="10 11">
        <text>an acyl-CoA + a 1,2-diacyl-sn-glycerol = a triacyl-sn-glycerol + CoA</text>
        <dbReference type="Rhea" id="RHEA:10868"/>
        <dbReference type="ChEBI" id="CHEBI:17815"/>
        <dbReference type="ChEBI" id="CHEBI:57287"/>
        <dbReference type="ChEBI" id="CHEBI:58342"/>
        <dbReference type="ChEBI" id="CHEBI:64615"/>
        <dbReference type="EC" id="2.3.1.20"/>
    </reaction>
</comment>
<dbReference type="PANTHER" id="PTHR31650:SF1">
    <property type="entry name" value="WAX ESTER SYNTHASE_DIACYLGLYCEROL ACYLTRANSFERASE 4-RELATED"/>
    <property type="match status" value="1"/>
</dbReference>
<evidence type="ECO:0000256" key="1">
    <source>
        <dbReference type="ARBA" id="ARBA00004771"/>
    </source>
</evidence>
<name>A0A660C996_9PSEU</name>
<feature type="region of interest" description="Disordered" evidence="12">
    <location>
        <begin position="163"/>
        <end position="182"/>
    </location>
</feature>
<evidence type="ECO:0000313" key="16">
    <source>
        <dbReference type="Proteomes" id="UP000317303"/>
    </source>
</evidence>
<evidence type="ECO:0000313" key="15">
    <source>
        <dbReference type="EMBL" id="TWH20180.1"/>
    </source>
</evidence>
<evidence type="ECO:0000256" key="10">
    <source>
        <dbReference type="ARBA" id="ARBA00048109"/>
    </source>
</evidence>
<dbReference type="InterPro" id="IPR004255">
    <property type="entry name" value="O-acyltransferase_WSD1_N"/>
</dbReference>
<keyword evidence="9 11" id="KW-0012">Acyltransferase</keyword>
<dbReference type="GO" id="GO:0006071">
    <property type="term" value="P:glycerol metabolic process"/>
    <property type="evidence" value="ECO:0007669"/>
    <property type="project" value="UniProtKB-KW"/>
</dbReference>
<dbReference type="Pfam" id="PF03007">
    <property type="entry name" value="WS_DGAT_cat"/>
    <property type="match status" value="1"/>
</dbReference>
<dbReference type="UniPathway" id="UPA00282"/>
<dbReference type="AlphaFoldDB" id="A0A660C996"/>
<dbReference type="Proteomes" id="UP000317303">
    <property type="component" value="Unassembled WGS sequence"/>
</dbReference>
<dbReference type="Gene3D" id="3.30.559.10">
    <property type="entry name" value="Chloramphenicol acetyltransferase-like domain"/>
    <property type="match status" value="1"/>
</dbReference>
<evidence type="ECO:0000256" key="9">
    <source>
        <dbReference type="ARBA" id="ARBA00023315"/>
    </source>
</evidence>
<accession>A0A660C996</accession>
<sequence length="444" mass="47219">MAPERLSALDMAFLCLEGDATPMHMGAVATFRPRRGWNADRVADLLAERAARMPRLRRRVRTGPLPFSGAHWEDDPLFDPHRHVAVSSLYDRYAPDPLAAFAQHWIAEPLDLKRPLWSVQVVTGLPDGDFALLVKFHHALADGMGAVELALALLDDITLPVPPAPRRPAEADDEEQGAPRSPLAAAADSAAALLGQAVESAGIAGSIVTSARPYPLSPTATVNSPSRHAGLVRLSASDIRAIRSAHGGTTHDVVLAVLTGALREWMVNRGQRADARALRALIPVSLRGRERRQAGNSLSGYLCDLPVEVDDPLERLRLVRAAMQRNKEAGPTRGAGALPVLANRLPSGVHRLAAKAAGHAAPLLFDTVITTVPVPSIPLSLDGARLREVYPFVPLAPHQSVGIAVATYRDGVHIGLQANGHAVADVGSLADGVGKSMALLQQQV</sequence>
<dbReference type="InterPro" id="IPR023213">
    <property type="entry name" value="CAT-like_dom_sf"/>
</dbReference>
<evidence type="ECO:0000256" key="2">
    <source>
        <dbReference type="ARBA" id="ARBA00005189"/>
    </source>
</evidence>